<proteinExistence type="predicted"/>
<dbReference type="RefSeq" id="WP_338599008.1">
    <property type="nucleotide sequence ID" value="NZ_CP146016.1"/>
</dbReference>
<accession>A0AAX4KXM4</accession>
<evidence type="ECO:0000313" key="2">
    <source>
        <dbReference type="EMBL" id="WWQ59629.1"/>
    </source>
</evidence>
<dbReference type="Pfam" id="PF04967">
    <property type="entry name" value="HTH_10"/>
    <property type="match status" value="1"/>
</dbReference>
<dbReference type="Proteomes" id="UP001432202">
    <property type="component" value="Chromosome"/>
</dbReference>
<feature type="domain" description="HTH bat-type" evidence="1">
    <location>
        <begin position="161"/>
        <end position="213"/>
    </location>
</feature>
<keyword evidence="3" id="KW-1185">Reference proteome</keyword>
<evidence type="ECO:0000313" key="3">
    <source>
        <dbReference type="Proteomes" id="UP001432202"/>
    </source>
</evidence>
<dbReference type="EMBL" id="CP146016">
    <property type="protein sequence ID" value="WWQ59629.1"/>
    <property type="molecule type" value="Genomic_DNA"/>
</dbReference>
<dbReference type="PANTHER" id="PTHR34236">
    <property type="entry name" value="DIMETHYL SULFOXIDE REDUCTASE TRANSCRIPTIONAL ACTIVATOR"/>
    <property type="match status" value="1"/>
</dbReference>
<evidence type="ECO:0000259" key="1">
    <source>
        <dbReference type="Pfam" id="PF04967"/>
    </source>
</evidence>
<reference evidence="2 3" key="1">
    <citation type="submission" date="2024-02" db="EMBL/GenBank/DDBJ databases">
        <title>STSV induces naive adaptation in Sulfolobus.</title>
        <authorList>
            <person name="Xiang X."/>
            <person name="Song M."/>
        </authorList>
    </citation>
    <scope>NUCLEOTIDE SEQUENCE [LARGE SCALE GENOMIC DNA]</scope>
    <source>
        <strain evidence="2 3">RT2</strain>
    </source>
</reference>
<name>A0AAX4KXM4_9CREN</name>
<gene>
    <name evidence="2" type="ORF">V6M85_09055</name>
</gene>
<sequence length="220" mass="25517">MIKSYSVVLTHDDWTLLTDKYPEEELRVLMKVRTPSFERMEENIIAEAYVNEPTVLTELINNIKSNNRVTKIKIIENIRTKNEIRALILLSAKLRGGISELLMNKGAYYISEYIANGLERWKIVIDDRTFKELILPDLKEITFSLKIVEKENNVLSVKNLLTSKETEIIYKAYKLGYFDWPKKIDLNELSEELGISKAATLQALRRAMSKLIKNYIDSIA</sequence>
<dbReference type="PANTHER" id="PTHR34236:SF1">
    <property type="entry name" value="DIMETHYL SULFOXIDE REDUCTASE TRANSCRIPTIONAL ACTIVATOR"/>
    <property type="match status" value="1"/>
</dbReference>
<dbReference type="InterPro" id="IPR007050">
    <property type="entry name" value="HTH_bacterioopsin"/>
</dbReference>
<dbReference type="AlphaFoldDB" id="A0AAX4KXM4"/>
<protein>
    <submittedName>
        <fullName evidence="2">Helix-turn-helix domain-containing protein</fullName>
    </submittedName>
</protein>
<organism evidence="2 3">
    <name type="scientific">Sulfolobus tengchongensis</name>
    <dbReference type="NCBI Taxonomy" id="207809"/>
    <lineage>
        <taxon>Archaea</taxon>
        <taxon>Thermoproteota</taxon>
        <taxon>Thermoprotei</taxon>
        <taxon>Sulfolobales</taxon>
        <taxon>Sulfolobaceae</taxon>
        <taxon>Sulfolobus</taxon>
    </lineage>
</organism>
<dbReference type="GeneID" id="89336914"/>